<protein>
    <submittedName>
        <fullName evidence="1">DUF4262 domain-containing protein</fullName>
    </submittedName>
</protein>
<dbReference type="Proteomes" id="UP000483286">
    <property type="component" value="Unassembled WGS sequence"/>
</dbReference>
<dbReference type="AlphaFoldDB" id="A0A7C9ID48"/>
<organism evidence="1 2">
    <name type="scientific">Deinococcus arboris</name>
    <dbReference type="NCBI Taxonomy" id="2682977"/>
    <lineage>
        <taxon>Bacteria</taxon>
        <taxon>Thermotogati</taxon>
        <taxon>Deinococcota</taxon>
        <taxon>Deinococci</taxon>
        <taxon>Deinococcales</taxon>
        <taxon>Deinococcaceae</taxon>
        <taxon>Deinococcus</taxon>
    </lineage>
</organism>
<proteinExistence type="predicted"/>
<evidence type="ECO:0000313" key="1">
    <source>
        <dbReference type="EMBL" id="MVN88186.1"/>
    </source>
</evidence>
<dbReference type="Pfam" id="PF14081">
    <property type="entry name" value="DUF4262"/>
    <property type="match status" value="1"/>
</dbReference>
<reference evidence="1 2" key="1">
    <citation type="submission" date="2019-12" db="EMBL/GenBank/DDBJ databases">
        <title>Deinococcus sp. HMF7620 Genome sequencing and assembly.</title>
        <authorList>
            <person name="Kang H."/>
            <person name="Kim H."/>
            <person name="Joh K."/>
        </authorList>
    </citation>
    <scope>NUCLEOTIDE SEQUENCE [LARGE SCALE GENOMIC DNA]</scope>
    <source>
        <strain evidence="1 2">HMF7620</strain>
    </source>
</reference>
<comment type="caution">
    <text evidence="1">The sequence shown here is derived from an EMBL/GenBank/DDBJ whole genome shotgun (WGS) entry which is preliminary data.</text>
</comment>
<gene>
    <name evidence="1" type="ORF">GO986_15660</name>
</gene>
<name>A0A7C9ID48_9DEIO</name>
<accession>A0A7C9ID48</accession>
<dbReference type="RefSeq" id="WP_157460244.1">
    <property type="nucleotide sequence ID" value="NZ_WQLB01000024.1"/>
</dbReference>
<keyword evidence="2" id="KW-1185">Reference proteome</keyword>
<evidence type="ECO:0000313" key="2">
    <source>
        <dbReference type="Proteomes" id="UP000483286"/>
    </source>
</evidence>
<sequence>MAPPLHPSLQKVLANVEQFGWHVVMVPADAEGPGFAYTIGLTATYGHPELLIFGLPLPTMHAVLNVAGKLVRDGQRFQVGTRSDAILEGAEVLFGTIRDLYQDEYLGQAQRFSGQRRVAALQLIWPNRAGQFPGLETPVDPDIQPLLDR</sequence>
<dbReference type="InterPro" id="IPR025358">
    <property type="entry name" value="DUF4262"/>
</dbReference>
<dbReference type="EMBL" id="WQLB01000024">
    <property type="protein sequence ID" value="MVN88186.1"/>
    <property type="molecule type" value="Genomic_DNA"/>
</dbReference>